<evidence type="ECO:0000313" key="4">
    <source>
        <dbReference type="Proteomes" id="UP000618460"/>
    </source>
</evidence>
<feature type="transmembrane region" description="Helical" evidence="1">
    <location>
        <begin position="230"/>
        <end position="250"/>
    </location>
</feature>
<keyword evidence="1" id="KW-0812">Transmembrane</keyword>
<dbReference type="InterPro" id="IPR003675">
    <property type="entry name" value="Rce1/LyrA-like_dom"/>
</dbReference>
<protein>
    <recommendedName>
        <fullName evidence="2">CAAX prenyl protease 2/Lysostaphin resistance protein A-like domain-containing protein</fullName>
    </recommendedName>
</protein>
<feature type="transmembrane region" description="Helical" evidence="1">
    <location>
        <begin position="137"/>
        <end position="156"/>
    </location>
</feature>
<keyword evidence="1" id="KW-1133">Transmembrane helix</keyword>
<comment type="caution">
    <text evidence="3">The sequence shown here is derived from an EMBL/GenBank/DDBJ whole genome shotgun (WGS) entry which is preliminary data.</text>
</comment>
<dbReference type="GO" id="GO:0004175">
    <property type="term" value="F:endopeptidase activity"/>
    <property type="evidence" value="ECO:0007669"/>
    <property type="project" value="UniProtKB-ARBA"/>
</dbReference>
<evidence type="ECO:0000259" key="2">
    <source>
        <dbReference type="Pfam" id="PF02517"/>
    </source>
</evidence>
<dbReference type="AlphaFoldDB" id="A0A917WNL4"/>
<sequence>MVLVKGVGTVNQNYARSSLVVIALIFRTAFFAITGLIFAFYFSIFGSENPLEQASVWWTYQVILVGILTFIFVMFLLKREGIKYLEFISFQKERVVKDLGLGLGLGVLSALVGGIGLYGSAFIIYGGMPPETMIQPLPIWAVFIALFLMPVSVAAVETPLYLGYASPRLQVMLKSKWSALFIVSFAFAFQHISLPLLFDYQFMLWRVFSYLPLALMLAVIFFSNKRLFPIMIAHFLLDLQAIITILIISLT</sequence>
<reference evidence="3" key="1">
    <citation type="journal article" date="2014" name="Int. J. Syst. Evol. Microbiol.">
        <title>Complete genome sequence of Corynebacterium casei LMG S-19264T (=DSM 44701T), isolated from a smear-ripened cheese.</title>
        <authorList>
            <consortium name="US DOE Joint Genome Institute (JGI-PGF)"/>
            <person name="Walter F."/>
            <person name="Albersmeier A."/>
            <person name="Kalinowski J."/>
            <person name="Ruckert C."/>
        </authorList>
    </citation>
    <scope>NUCLEOTIDE SEQUENCE</scope>
    <source>
        <strain evidence="3">CGMCC 1.6333</strain>
    </source>
</reference>
<proteinExistence type="predicted"/>
<reference evidence="3" key="2">
    <citation type="submission" date="2020-09" db="EMBL/GenBank/DDBJ databases">
        <authorList>
            <person name="Sun Q."/>
            <person name="Zhou Y."/>
        </authorList>
    </citation>
    <scope>NUCLEOTIDE SEQUENCE</scope>
    <source>
        <strain evidence="3">CGMCC 1.6333</strain>
    </source>
</reference>
<dbReference type="GO" id="GO:0080120">
    <property type="term" value="P:CAAX-box protein maturation"/>
    <property type="evidence" value="ECO:0007669"/>
    <property type="project" value="UniProtKB-ARBA"/>
</dbReference>
<evidence type="ECO:0000313" key="3">
    <source>
        <dbReference type="EMBL" id="GGM18959.1"/>
    </source>
</evidence>
<gene>
    <name evidence="3" type="ORF">GCM10011351_00890</name>
</gene>
<dbReference type="Proteomes" id="UP000618460">
    <property type="component" value="Unassembled WGS sequence"/>
</dbReference>
<feature type="transmembrane region" description="Helical" evidence="1">
    <location>
        <begin position="20"/>
        <end position="45"/>
    </location>
</feature>
<dbReference type="Pfam" id="PF02517">
    <property type="entry name" value="Rce1-like"/>
    <property type="match status" value="1"/>
</dbReference>
<name>A0A917WNL4_9BACI</name>
<keyword evidence="4" id="KW-1185">Reference proteome</keyword>
<organism evidence="3 4">
    <name type="scientific">Paraliobacillus quinghaiensis</name>
    <dbReference type="NCBI Taxonomy" id="470815"/>
    <lineage>
        <taxon>Bacteria</taxon>
        <taxon>Bacillati</taxon>
        <taxon>Bacillota</taxon>
        <taxon>Bacilli</taxon>
        <taxon>Bacillales</taxon>
        <taxon>Bacillaceae</taxon>
        <taxon>Paraliobacillus</taxon>
    </lineage>
</organism>
<dbReference type="EMBL" id="BMLG01000001">
    <property type="protein sequence ID" value="GGM18959.1"/>
    <property type="molecule type" value="Genomic_DNA"/>
</dbReference>
<feature type="transmembrane region" description="Helical" evidence="1">
    <location>
        <begin position="98"/>
        <end position="125"/>
    </location>
</feature>
<accession>A0A917WNL4</accession>
<feature type="domain" description="CAAX prenyl protease 2/Lysostaphin resistance protein A-like" evidence="2">
    <location>
        <begin position="141"/>
        <end position="239"/>
    </location>
</feature>
<evidence type="ECO:0000256" key="1">
    <source>
        <dbReference type="SAM" id="Phobius"/>
    </source>
</evidence>
<feature type="transmembrane region" description="Helical" evidence="1">
    <location>
        <begin position="57"/>
        <end position="77"/>
    </location>
</feature>
<feature type="transmembrane region" description="Helical" evidence="1">
    <location>
        <begin position="204"/>
        <end position="223"/>
    </location>
</feature>
<keyword evidence="1" id="KW-0472">Membrane</keyword>
<feature type="transmembrane region" description="Helical" evidence="1">
    <location>
        <begin position="177"/>
        <end position="198"/>
    </location>
</feature>